<evidence type="ECO:0000313" key="6">
    <source>
        <dbReference type="EMBL" id="RCL44407.1"/>
    </source>
</evidence>
<keyword evidence="4 5" id="KW-0472">Membrane</keyword>
<dbReference type="EMBL" id="QOPI01000017">
    <property type="protein sequence ID" value="RCL44407.1"/>
    <property type="molecule type" value="Genomic_DNA"/>
</dbReference>
<proteinExistence type="predicted"/>
<reference evidence="6 7" key="1">
    <citation type="journal article" date="2018" name="Microbiome">
        <title>Fine metagenomic profile of the Mediterranean stratified and mixed water columns revealed by assembly and recruitment.</title>
        <authorList>
            <person name="Haro-Moreno J.M."/>
            <person name="Lopez-Perez M."/>
            <person name="De La Torre J.R."/>
            <person name="Picazo A."/>
            <person name="Camacho A."/>
            <person name="Rodriguez-Valera F."/>
        </authorList>
    </citation>
    <scope>NUCLEOTIDE SEQUENCE [LARGE SCALE GENOMIC DNA]</scope>
    <source>
        <strain evidence="6">MED-G78</strain>
    </source>
</reference>
<dbReference type="InterPro" id="IPR032808">
    <property type="entry name" value="DoxX"/>
</dbReference>
<accession>A0A368C5L5</accession>
<keyword evidence="3 5" id="KW-1133">Transmembrane helix</keyword>
<evidence type="ECO:0000256" key="4">
    <source>
        <dbReference type="ARBA" id="ARBA00023136"/>
    </source>
</evidence>
<evidence type="ECO:0000256" key="3">
    <source>
        <dbReference type="ARBA" id="ARBA00022989"/>
    </source>
</evidence>
<feature type="transmembrane region" description="Helical" evidence="5">
    <location>
        <begin position="48"/>
        <end position="69"/>
    </location>
</feature>
<keyword evidence="2 5" id="KW-0812">Transmembrane</keyword>
<evidence type="ECO:0000256" key="5">
    <source>
        <dbReference type="SAM" id="Phobius"/>
    </source>
</evidence>
<comment type="subcellular location">
    <subcellularLocation>
        <location evidence="1">Membrane</location>
        <topology evidence="1">Multi-pass membrane protein</topology>
    </subcellularLocation>
</comment>
<evidence type="ECO:0000313" key="7">
    <source>
        <dbReference type="Proteomes" id="UP000252915"/>
    </source>
</evidence>
<sequence>MILNQKIDSLMMIVGRVLLGIYFLLPGLGKILTYSDNIILLTSKGVPLTQIALPLTILIEVILGAMLIFDRYIKMSSMILFALTLLINIFIHDFWNLSGVMQSHEAQNFYKNMGVAAGLLILASTAKN</sequence>
<dbReference type="Proteomes" id="UP000252915">
    <property type="component" value="Unassembled WGS sequence"/>
</dbReference>
<comment type="caution">
    <text evidence="6">The sequence shown here is derived from an EMBL/GenBank/DDBJ whole genome shotgun (WGS) entry which is preliminary data.</text>
</comment>
<evidence type="ECO:0000256" key="1">
    <source>
        <dbReference type="ARBA" id="ARBA00004141"/>
    </source>
</evidence>
<organism evidence="6 7">
    <name type="scientific">SAR86 cluster bacterium</name>
    <dbReference type="NCBI Taxonomy" id="2030880"/>
    <lineage>
        <taxon>Bacteria</taxon>
        <taxon>Pseudomonadati</taxon>
        <taxon>Pseudomonadota</taxon>
        <taxon>Gammaproteobacteria</taxon>
        <taxon>SAR86 cluster</taxon>
    </lineage>
</organism>
<protein>
    <submittedName>
        <fullName evidence="6">DoxX family protein</fullName>
    </submittedName>
</protein>
<dbReference type="AlphaFoldDB" id="A0A368C5L5"/>
<feature type="transmembrane region" description="Helical" evidence="5">
    <location>
        <begin position="78"/>
        <end position="97"/>
    </location>
</feature>
<feature type="transmembrane region" description="Helical" evidence="5">
    <location>
        <begin position="7"/>
        <end position="28"/>
    </location>
</feature>
<dbReference type="Pfam" id="PF07681">
    <property type="entry name" value="DoxX"/>
    <property type="match status" value="1"/>
</dbReference>
<gene>
    <name evidence="6" type="ORF">DBW92_03435</name>
</gene>
<evidence type="ECO:0000256" key="2">
    <source>
        <dbReference type="ARBA" id="ARBA00022692"/>
    </source>
</evidence>
<dbReference type="GO" id="GO:0016020">
    <property type="term" value="C:membrane"/>
    <property type="evidence" value="ECO:0007669"/>
    <property type="project" value="UniProtKB-SubCell"/>
</dbReference>
<name>A0A368C5L5_9GAMM</name>